<evidence type="ECO:0000256" key="6">
    <source>
        <dbReference type="ARBA" id="ARBA00023136"/>
    </source>
</evidence>
<feature type="domain" description="TonB-dependent receptor-like beta-barrel" evidence="12">
    <location>
        <begin position="350"/>
        <end position="702"/>
    </location>
</feature>
<dbReference type="AlphaFoldDB" id="A0A916YP96"/>
<dbReference type="InterPro" id="IPR037066">
    <property type="entry name" value="Plug_dom_sf"/>
</dbReference>
<evidence type="ECO:0000256" key="2">
    <source>
        <dbReference type="ARBA" id="ARBA00022448"/>
    </source>
</evidence>
<dbReference type="Pfam" id="PF07715">
    <property type="entry name" value="Plug"/>
    <property type="match status" value="1"/>
</dbReference>
<keyword evidence="7 8" id="KW-0998">Cell outer membrane</keyword>
<dbReference type="GO" id="GO:0044718">
    <property type="term" value="P:siderophore transmembrane transport"/>
    <property type="evidence" value="ECO:0007669"/>
    <property type="project" value="TreeGrafter"/>
</dbReference>
<evidence type="ECO:0000256" key="9">
    <source>
        <dbReference type="RuleBase" id="RU003357"/>
    </source>
</evidence>
<dbReference type="Gene3D" id="2.170.130.10">
    <property type="entry name" value="TonB-dependent receptor, plug domain"/>
    <property type="match status" value="1"/>
</dbReference>
<feature type="chain" id="PRO_5037553394" evidence="11">
    <location>
        <begin position="19"/>
        <end position="733"/>
    </location>
</feature>
<dbReference type="InterPro" id="IPR036942">
    <property type="entry name" value="Beta-barrel_TonB_sf"/>
</dbReference>
<dbReference type="GO" id="GO:0009279">
    <property type="term" value="C:cell outer membrane"/>
    <property type="evidence" value="ECO:0007669"/>
    <property type="project" value="UniProtKB-SubCell"/>
</dbReference>
<keyword evidence="2 8" id="KW-0813">Transport</keyword>
<keyword evidence="11" id="KW-0732">Signal</keyword>
<feature type="signal peptide" evidence="11">
    <location>
        <begin position="1"/>
        <end position="18"/>
    </location>
</feature>
<keyword evidence="15" id="KW-1185">Reference proteome</keyword>
<dbReference type="PROSITE" id="PS52016">
    <property type="entry name" value="TONB_DEPENDENT_REC_3"/>
    <property type="match status" value="1"/>
</dbReference>
<protein>
    <submittedName>
        <fullName evidence="14">TonB-dependent receptor</fullName>
    </submittedName>
</protein>
<feature type="compositionally biased region" description="Acidic residues" evidence="10">
    <location>
        <begin position="329"/>
        <end position="343"/>
    </location>
</feature>
<dbReference type="Pfam" id="PF00593">
    <property type="entry name" value="TonB_dep_Rec_b-barrel"/>
    <property type="match status" value="1"/>
</dbReference>
<evidence type="ECO:0000256" key="11">
    <source>
        <dbReference type="SAM" id="SignalP"/>
    </source>
</evidence>
<comment type="similarity">
    <text evidence="8 9">Belongs to the TonB-dependent receptor family.</text>
</comment>
<reference evidence="14" key="2">
    <citation type="submission" date="2020-09" db="EMBL/GenBank/DDBJ databases">
        <authorList>
            <person name="Sun Q."/>
            <person name="Zhou Y."/>
        </authorList>
    </citation>
    <scope>NUCLEOTIDE SEQUENCE</scope>
    <source>
        <strain evidence="14">CGMCC 1.15360</strain>
    </source>
</reference>
<sequence>MSLLLAGAATLIPATAFAKEGTAEPSDQTAPSQQRQTPQAGQTPSPAPAARDYGDDFHAPDITVTAAGVGTLDVLAGTSVMDGTDLQENMAGQIGDVLVKLPGVSATGFAPGASRPVLRGFQGERVRVLTDGIGSIDASNTSSDHAVTIDPLTAERIEVLRGPAVLLYGSSAIGGAVNVIDKRIPRKRPDELVHVDTVMAADTASDLIETGGSLDVPLGKSFAVHVDGNYRVSDDISIPGYAASNALRAELLGEAAEEAAEAPEEAAELTEAANFRGKVKNSGTETYTAGAGLTWFGERATLGVSVGLYDTFYGVPTRPGTGHAHEEEGAGEELAEEEHSEETVDIDMRQWRGDLRGSFEFGGGPFESVNTRWGITDYTHVELESGETGTTFNVNGLEGRLELVQRRGLIGGANGGGTIGAQFYRRELEAIGEEAFVAPNTARQYALFTLQQMDFGPIVVEAAGRYERSELEGEGYASRDFDAFSGAIGVWHETPGGVRLGLNASRVARAPAAEELYASGPHVATQQFEVGDPTLSLEKALGLEAYVRGALGPGVFSLTAYASKFDDYIYLVGTGEVEDDLPVYQQMQDDADYIGFEAETNMPLATLGPVAVSTDLSASYVRAELKDGTPLPLIPPFSARAELVGKTDRLEGKVGVDWNAKQSRIAPYETETGAFTLVDASLAWKPLRGSENVTIIAQAENLLDVTGRRHSSATKDFVPLTGRNFKLSVRLSI</sequence>
<reference evidence="14" key="1">
    <citation type="journal article" date="2014" name="Int. J. Syst. Evol. Microbiol.">
        <title>Complete genome sequence of Corynebacterium casei LMG S-19264T (=DSM 44701T), isolated from a smear-ripened cheese.</title>
        <authorList>
            <consortium name="US DOE Joint Genome Institute (JGI-PGF)"/>
            <person name="Walter F."/>
            <person name="Albersmeier A."/>
            <person name="Kalinowski J."/>
            <person name="Ruckert C."/>
        </authorList>
    </citation>
    <scope>NUCLEOTIDE SEQUENCE</scope>
    <source>
        <strain evidence="14">CGMCC 1.15360</strain>
    </source>
</reference>
<feature type="region of interest" description="Disordered" evidence="10">
    <location>
        <begin position="319"/>
        <end position="343"/>
    </location>
</feature>
<feature type="compositionally biased region" description="Polar residues" evidence="10">
    <location>
        <begin position="25"/>
        <end position="44"/>
    </location>
</feature>
<dbReference type="InterPro" id="IPR000531">
    <property type="entry name" value="Beta-barrel_TonB"/>
</dbReference>
<comment type="caution">
    <text evidence="14">The sequence shown here is derived from an EMBL/GenBank/DDBJ whole genome shotgun (WGS) entry which is preliminary data.</text>
</comment>
<feature type="region of interest" description="Disordered" evidence="10">
    <location>
        <begin position="17"/>
        <end position="57"/>
    </location>
</feature>
<accession>A0A916YP96</accession>
<evidence type="ECO:0000256" key="1">
    <source>
        <dbReference type="ARBA" id="ARBA00004571"/>
    </source>
</evidence>
<evidence type="ECO:0000313" key="15">
    <source>
        <dbReference type="Proteomes" id="UP000612349"/>
    </source>
</evidence>
<name>A0A916YP96_9SPHN</name>
<feature type="domain" description="TonB-dependent receptor plug" evidence="13">
    <location>
        <begin position="73"/>
        <end position="176"/>
    </location>
</feature>
<dbReference type="Gene3D" id="2.40.170.20">
    <property type="entry name" value="TonB-dependent receptor, beta-barrel domain"/>
    <property type="match status" value="1"/>
</dbReference>
<keyword evidence="6 8" id="KW-0472">Membrane</keyword>
<comment type="subcellular location">
    <subcellularLocation>
        <location evidence="1 8">Cell outer membrane</location>
        <topology evidence="1 8">Multi-pass membrane protein</topology>
    </subcellularLocation>
</comment>
<proteinExistence type="inferred from homology"/>
<dbReference type="SUPFAM" id="SSF56935">
    <property type="entry name" value="Porins"/>
    <property type="match status" value="1"/>
</dbReference>
<evidence type="ECO:0000256" key="7">
    <source>
        <dbReference type="ARBA" id="ARBA00023237"/>
    </source>
</evidence>
<evidence type="ECO:0000256" key="10">
    <source>
        <dbReference type="SAM" id="MobiDB-lite"/>
    </source>
</evidence>
<evidence type="ECO:0000256" key="5">
    <source>
        <dbReference type="ARBA" id="ARBA00023077"/>
    </source>
</evidence>
<dbReference type="Proteomes" id="UP000612349">
    <property type="component" value="Unassembled WGS sequence"/>
</dbReference>
<evidence type="ECO:0000256" key="8">
    <source>
        <dbReference type="PROSITE-ProRule" id="PRU01360"/>
    </source>
</evidence>
<organism evidence="14 15">
    <name type="scientific">Croceicoccus mobilis</name>
    <dbReference type="NCBI Taxonomy" id="1703339"/>
    <lineage>
        <taxon>Bacteria</taxon>
        <taxon>Pseudomonadati</taxon>
        <taxon>Pseudomonadota</taxon>
        <taxon>Alphaproteobacteria</taxon>
        <taxon>Sphingomonadales</taxon>
        <taxon>Erythrobacteraceae</taxon>
        <taxon>Croceicoccus</taxon>
    </lineage>
</organism>
<dbReference type="OrthoDB" id="9795928at2"/>
<evidence type="ECO:0000259" key="12">
    <source>
        <dbReference type="Pfam" id="PF00593"/>
    </source>
</evidence>
<evidence type="ECO:0000256" key="4">
    <source>
        <dbReference type="ARBA" id="ARBA00022692"/>
    </source>
</evidence>
<evidence type="ECO:0000313" key="14">
    <source>
        <dbReference type="EMBL" id="GGD54928.1"/>
    </source>
</evidence>
<dbReference type="InterPro" id="IPR012910">
    <property type="entry name" value="Plug_dom"/>
</dbReference>
<dbReference type="EMBL" id="BMIP01000001">
    <property type="protein sequence ID" value="GGD54928.1"/>
    <property type="molecule type" value="Genomic_DNA"/>
</dbReference>
<keyword evidence="4 8" id="KW-0812">Transmembrane</keyword>
<dbReference type="GO" id="GO:0015344">
    <property type="term" value="F:siderophore uptake transmembrane transporter activity"/>
    <property type="evidence" value="ECO:0007669"/>
    <property type="project" value="TreeGrafter"/>
</dbReference>
<dbReference type="PANTHER" id="PTHR30069">
    <property type="entry name" value="TONB-DEPENDENT OUTER MEMBRANE RECEPTOR"/>
    <property type="match status" value="1"/>
</dbReference>
<keyword evidence="3 8" id="KW-1134">Transmembrane beta strand</keyword>
<dbReference type="RefSeq" id="WP_082922203.1">
    <property type="nucleotide sequence ID" value="NZ_BMIP01000001.1"/>
</dbReference>
<dbReference type="InterPro" id="IPR039426">
    <property type="entry name" value="TonB-dep_rcpt-like"/>
</dbReference>
<keyword evidence="5 9" id="KW-0798">TonB box</keyword>
<evidence type="ECO:0000259" key="13">
    <source>
        <dbReference type="Pfam" id="PF07715"/>
    </source>
</evidence>
<keyword evidence="14" id="KW-0675">Receptor</keyword>
<dbReference type="PANTHER" id="PTHR30069:SF40">
    <property type="entry name" value="TONB-DEPENDENT RECEPTOR NMB0964-RELATED"/>
    <property type="match status" value="1"/>
</dbReference>
<evidence type="ECO:0000256" key="3">
    <source>
        <dbReference type="ARBA" id="ARBA00022452"/>
    </source>
</evidence>
<gene>
    <name evidence="14" type="ORF">GCM10010990_00070</name>
</gene>